<reference evidence="2 3" key="1">
    <citation type="submission" date="2019-08" db="EMBL/GenBank/DDBJ databases">
        <title>Deep-cultivation of Planctomycetes and their phenomic and genomic characterization uncovers novel biology.</title>
        <authorList>
            <person name="Wiegand S."/>
            <person name="Jogler M."/>
            <person name="Boedeker C."/>
            <person name="Pinto D."/>
            <person name="Vollmers J."/>
            <person name="Rivas-Marin E."/>
            <person name="Kohn T."/>
            <person name="Peeters S.H."/>
            <person name="Heuer A."/>
            <person name="Rast P."/>
            <person name="Oberbeckmann S."/>
            <person name="Bunk B."/>
            <person name="Jeske O."/>
            <person name="Meyerdierks A."/>
            <person name="Storesund J.E."/>
            <person name="Kallscheuer N."/>
            <person name="Luecker S."/>
            <person name="Lage O.M."/>
            <person name="Pohl T."/>
            <person name="Merkel B.J."/>
            <person name="Hornburger P."/>
            <person name="Mueller R.-W."/>
            <person name="Bruemmer F."/>
            <person name="Labrenz M."/>
            <person name="Spormann A.M."/>
            <person name="Op Den Camp H."/>
            <person name="Overmann J."/>
            <person name="Amann R."/>
            <person name="Jetten M.S.M."/>
            <person name="Mascher T."/>
            <person name="Medema M.H."/>
            <person name="Devos D.P."/>
            <person name="Kaster A.-K."/>
            <person name="Ovreas L."/>
            <person name="Rohde M."/>
            <person name="Galperin M.Y."/>
            <person name="Jogler C."/>
        </authorList>
    </citation>
    <scope>NUCLEOTIDE SEQUENCE [LARGE SCALE GENOMIC DNA]</scope>
    <source>
        <strain evidence="2 3">LF1</strain>
    </source>
</reference>
<dbReference type="CDD" id="cd10981">
    <property type="entry name" value="ZnPC_S1P1"/>
    <property type="match status" value="1"/>
</dbReference>
<protein>
    <recommendedName>
        <fullName evidence="1">DUF4332 domain-containing protein</fullName>
    </recommendedName>
</protein>
<evidence type="ECO:0000259" key="1">
    <source>
        <dbReference type="Pfam" id="PF14229"/>
    </source>
</evidence>
<gene>
    <name evidence="2" type="ORF">LF1_35200</name>
</gene>
<keyword evidence="3" id="KW-1185">Reference proteome</keyword>
<name>A0A5B1CIQ2_9BACT</name>
<proteinExistence type="predicted"/>
<dbReference type="EMBL" id="VRLW01000001">
    <property type="protein sequence ID" value="KAA1260978.1"/>
    <property type="molecule type" value="Genomic_DNA"/>
</dbReference>
<dbReference type="SUPFAM" id="SSF48537">
    <property type="entry name" value="Phospholipase C/P1 nuclease"/>
    <property type="match status" value="1"/>
</dbReference>
<dbReference type="OrthoDB" id="268732at2"/>
<dbReference type="Proteomes" id="UP000322699">
    <property type="component" value="Unassembled WGS sequence"/>
</dbReference>
<dbReference type="Gene3D" id="1.10.575.10">
    <property type="entry name" value="P1 Nuclease"/>
    <property type="match status" value="1"/>
</dbReference>
<dbReference type="GO" id="GO:0016788">
    <property type="term" value="F:hydrolase activity, acting on ester bonds"/>
    <property type="evidence" value="ECO:0007669"/>
    <property type="project" value="InterPro"/>
</dbReference>
<dbReference type="AlphaFoldDB" id="A0A5B1CIQ2"/>
<sequence>MHPLLSILRAAHCRSTHHYFAIDALPLVETDAGVRLTKTLLRHHDHYLRGAKDPDTRFRDFQNHVVHVTDGYWGGAPRVAHQWYDRLQKYLRTDRWTDAAHAAGVLSHYFTDPIMPLHTQQSGREKVLHRPIEWSVTKSYQTIMKMWDRDQMKIVFEMSDQPGWLGEAILHGARHANQYYFPLMDTYDLGRGRRKPQEGLSLIAKQALAELFGLAVTGWARVIERAAADAEAVKGESLPSPSAPLAMILATARVPMRLWIRNLDHASERRAVEALIEEFERTGELKQNLSAEVDIVHRVIKVHEDEKVWKKRRSQLQSDRTEIKVQGIKVQGIKVQGIKAQNAASDLDQVKATESKQDAQTEREPLVLPFPTGKEVPVNVRYSLHLQDALVDAPSIGPRTADRFTAIGIHSVHHFLKADPGTMCDELATRWISESIITLWQVQAKVMCSVPELNCLESQLLAGSGFVTRQSIADCDVETLHKAVSHYAATSAGKRYLRGQSPPNLADVQSWIDNAIRGGTAHQGNVNKAA</sequence>
<organism evidence="2 3">
    <name type="scientific">Rubripirellula obstinata</name>
    <dbReference type="NCBI Taxonomy" id="406547"/>
    <lineage>
        <taxon>Bacteria</taxon>
        <taxon>Pseudomonadati</taxon>
        <taxon>Planctomycetota</taxon>
        <taxon>Planctomycetia</taxon>
        <taxon>Pirellulales</taxon>
        <taxon>Pirellulaceae</taxon>
        <taxon>Rubripirellula</taxon>
    </lineage>
</organism>
<accession>A0A5B1CIQ2</accession>
<feature type="domain" description="DUF4332" evidence="1">
    <location>
        <begin position="394"/>
        <end position="515"/>
    </location>
</feature>
<comment type="caution">
    <text evidence="2">The sequence shown here is derived from an EMBL/GenBank/DDBJ whole genome shotgun (WGS) entry which is preliminary data.</text>
</comment>
<dbReference type="RefSeq" id="WP_068264886.1">
    <property type="nucleotide sequence ID" value="NZ_LWSK01000071.1"/>
</dbReference>
<dbReference type="Pfam" id="PF14229">
    <property type="entry name" value="DUF4332"/>
    <property type="match status" value="1"/>
</dbReference>
<dbReference type="InterPro" id="IPR008947">
    <property type="entry name" value="PLipase_C/P1_nuclease_dom_sf"/>
</dbReference>
<evidence type="ECO:0000313" key="2">
    <source>
        <dbReference type="EMBL" id="KAA1260978.1"/>
    </source>
</evidence>
<dbReference type="InterPro" id="IPR025567">
    <property type="entry name" value="DUF4332"/>
</dbReference>
<evidence type="ECO:0000313" key="3">
    <source>
        <dbReference type="Proteomes" id="UP000322699"/>
    </source>
</evidence>